<protein>
    <recommendedName>
        <fullName evidence="2">Thioredoxin-like fold domain-containing protein</fullName>
    </recommendedName>
</protein>
<dbReference type="Proteomes" id="UP000215377">
    <property type="component" value="Unassembled WGS sequence"/>
</dbReference>
<accession>A0A225NGZ2</accession>
<dbReference type="Pfam" id="PF13462">
    <property type="entry name" value="Thioredoxin_4"/>
    <property type="match status" value="1"/>
</dbReference>
<keyword evidence="1" id="KW-0732">Signal</keyword>
<dbReference type="SUPFAM" id="SSF52833">
    <property type="entry name" value="Thioredoxin-like"/>
    <property type="match status" value="1"/>
</dbReference>
<dbReference type="RefSeq" id="WP_088653052.1">
    <property type="nucleotide sequence ID" value="NZ_AQQR01000049.1"/>
</dbReference>
<dbReference type="AlphaFoldDB" id="A0A225NGZ2"/>
<evidence type="ECO:0000256" key="1">
    <source>
        <dbReference type="SAM" id="SignalP"/>
    </source>
</evidence>
<dbReference type="InterPro" id="IPR036249">
    <property type="entry name" value="Thioredoxin-like_sf"/>
</dbReference>
<comment type="caution">
    <text evidence="3">The sequence shown here is derived from an EMBL/GenBank/DDBJ whole genome shotgun (WGS) entry which is preliminary data.</text>
</comment>
<evidence type="ECO:0000259" key="2">
    <source>
        <dbReference type="Pfam" id="PF13462"/>
    </source>
</evidence>
<evidence type="ECO:0000313" key="4">
    <source>
        <dbReference type="Proteomes" id="UP000215377"/>
    </source>
</evidence>
<keyword evidence="4" id="KW-1185">Reference proteome</keyword>
<evidence type="ECO:0000313" key="3">
    <source>
        <dbReference type="EMBL" id="OWU66427.1"/>
    </source>
</evidence>
<name>A0A225NGZ2_9RHOB</name>
<dbReference type="EMBL" id="AQQR01000049">
    <property type="protein sequence ID" value="OWU66427.1"/>
    <property type="molecule type" value="Genomic_DNA"/>
</dbReference>
<organism evidence="3 4">
    <name type="scientific">Marinibacterium profundimaris</name>
    <dbReference type="NCBI Taxonomy" id="1679460"/>
    <lineage>
        <taxon>Bacteria</taxon>
        <taxon>Pseudomonadati</taxon>
        <taxon>Pseudomonadota</taxon>
        <taxon>Alphaproteobacteria</taxon>
        <taxon>Rhodobacterales</taxon>
        <taxon>Paracoccaceae</taxon>
        <taxon>Marinibacterium</taxon>
    </lineage>
</organism>
<dbReference type="InterPro" id="IPR012336">
    <property type="entry name" value="Thioredoxin-like_fold"/>
</dbReference>
<feature type="chain" id="PRO_5012781929" description="Thioredoxin-like fold domain-containing protein" evidence="1">
    <location>
        <begin position="23"/>
        <end position="243"/>
    </location>
</feature>
<dbReference type="Gene3D" id="3.40.30.10">
    <property type="entry name" value="Glutaredoxin"/>
    <property type="match status" value="1"/>
</dbReference>
<reference evidence="3 4" key="1">
    <citation type="submission" date="2013-04" db="EMBL/GenBank/DDBJ databases">
        <title>Oceanicola sp. 22II1-22F33 Genome Sequencing.</title>
        <authorList>
            <person name="Lai Q."/>
            <person name="Li G."/>
            <person name="Shao Z."/>
        </authorList>
    </citation>
    <scope>NUCLEOTIDE SEQUENCE [LARGE SCALE GENOMIC DNA]</scope>
    <source>
        <strain evidence="3 4">22II1-22F33</strain>
    </source>
</reference>
<feature type="domain" description="Thioredoxin-like fold" evidence="2">
    <location>
        <begin position="34"/>
        <end position="87"/>
    </location>
</feature>
<dbReference type="CDD" id="cd02972">
    <property type="entry name" value="DsbA_family"/>
    <property type="match status" value="1"/>
</dbReference>
<feature type="signal peptide" evidence="1">
    <location>
        <begin position="1"/>
        <end position="22"/>
    </location>
</feature>
<sequence>MLNRLSIPVTAAFLAMGLPASAELNPGHQVDEGVDIIIGEADAAHELIVYFSPGCPGCIILHDFLSDFYEPSISENRLRIIYRLVPDFYHRGENNQLAEERSDWMARWLQCSYTTGGEDSFDAALDVFISYAMASNRRFQGRETTWPAITNARNFSFRSLLQERGVYTDPDQPACDTERARDIFARNFLLLDRAAGDDRNRVRAPMLILDGRWLDDQLDSFDLNSIARTIILYTSSMFPGGDQ</sequence>
<gene>
    <name evidence="3" type="ORF">ATO3_28035</name>
</gene>
<proteinExistence type="predicted"/>